<accession>A0A517N043</accession>
<dbReference type="KEGG" id="amob:HG15A2_38120"/>
<evidence type="ECO:0000313" key="2">
    <source>
        <dbReference type="Proteomes" id="UP000319852"/>
    </source>
</evidence>
<proteinExistence type="predicted"/>
<keyword evidence="2" id="KW-1185">Reference proteome</keyword>
<reference evidence="1 2" key="1">
    <citation type="submission" date="2019-02" db="EMBL/GenBank/DDBJ databases">
        <title>Deep-cultivation of Planctomycetes and their phenomic and genomic characterization uncovers novel biology.</title>
        <authorList>
            <person name="Wiegand S."/>
            <person name="Jogler M."/>
            <person name="Boedeker C."/>
            <person name="Pinto D."/>
            <person name="Vollmers J."/>
            <person name="Rivas-Marin E."/>
            <person name="Kohn T."/>
            <person name="Peeters S.H."/>
            <person name="Heuer A."/>
            <person name="Rast P."/>
            <person name="Oberbeckmann S."/>
            <person name="Bunk B."/>
            <person name="Jeske O."/>
            <person name="Meyerdierks A."/>
            <person name="Storesund J.E."/>
            <person name="Kallscheuer N."/>
            <person name="Luecker S."/>
            <person name="Lage O.M."/>
            <person name="Pohl T."/>
            <person name="Merkel B.J."/>
            <person name="Hornburger P."/>
            <person name="Mueller R.-W."/>
            <person name="Bruemmer F."/>
            <person name="Labrenz M."/>
            <person name="Spormann A.M."/>
            <person name="Op den Camp H."/>
            <person name="Overmann J."/>
            <person name="Amann R."/>
            <person name="Jetten M.S.M."/>
            <person name="Mascher T."/>
            <person name="Medema M.H."/>
            <person name="Devos D.P."/>
            <person name="Kaster A.-K."/>
            <person name="Ovreas L."/>
            <person name="Rohde M."/>
            <person name="Galperin M.Y."/>
            <person name="Jogler C."/>
        </authorList>
    </citation>
    <scope>NUCLEOTIDE SEQUENCE [LARGE SCALE GENOMIC DNA]</scope>
    <source>
        <strain evidence="1 2">HG15A2</strain>
    </source>
</reference>
<dbReference type="AlphaFoldDB" id="A0A517N043"/>
<organism evidence="1 2">
    <name type="scientific">Adhaeretor mobilis</name>
    <dbReference type="NCBI Taxonomy" id="1930276"/>
    <lineage>
        <taxon>Bacteria</taxon>
        <taxon>Pseudomonadati</taxon>
        <taxon>Planctomycetota</taxon>
        <taxon>Planctomycetia</taxon>
        <taxon>Pirellulales</taxon>
        <taxon>Lacipirellulaceae</taxon>
        <taxon>Adhaeretor</taxon>
    </lineage>
</organism>
<gene>
    <name evidence="1" type="ORF">HG15A2_38120</name>
</gene>
<name>A0A517N043_9BACT</name>
<evidence type="ECO:0000313" key="1">
    <source>
        <dbReference type="EMBL" id="QDT00474.1"/>
    </source>
</evidence>
<protein>
    <submittedName>
        <fullName evidence="1">Uncharacterized protein</fullName>
    </submittedName>
</protein>
<sequence length="69" mass="7794">MGSLLPWNQWLPGLCCMPATTKFSEESGVWQREALTPSRFQGNKLSMPPFSPDTNHAFMTCDRFDIVGE</sequence>
<dbReference type="Proteomes" id="UP000319852">
    <property type="component" value="Chromosome"/>
</dbReference>
<dbReference type="EMBL" id="CP036263">
    <property type="protein sequence ID" value="QDT00474.1"/>
    <property type="molecule type" value="Genomic_DNA"/>
</dbReference>